<dbReference type="RefSeq" id="WP_101253366.1">
    <property type="nucleotide sequence ID" value="NZ_PIUM01000043.1"/>
</dbReference>
<keyword evidence="7" id="KW-1185">Reference proteome</keyword>
<comment type="similarity">
    <text evidence="2">Belongs to the bacterial solute-binding protein 5 family.</text>
</comment>
<evidence type="ECO:0000256" key="1">
    <source>
        <dbReference type="ARBA" id="ARBA00004418"/>
    </source>
</evidence>
<feature type="chain" id="PRO_5014820364" evidence="4">
    <location>
        <begin position="31"/>
        <end position="509"/>
    </location>
</feature>
<dbReference type="Gene3D" id="3.10.105.10">
    <property type="entry name" value="Dipeptide-binding Protein, Domain 3"/>
    <property type="match status" value="1"/>
</dbReference>
<dbReference type="PANTHER" id="PTHR30290">
    <property type="entry name" value="PERIPLASMIC BINDING COMPONENT OF ABC TRANSPORTER"/>
    <property type="match status" value="1"/>
</dbReference>
<dbReference type="GO" id="GO:1904680">
    <property type="term" value="F:peptide transmembrane transporter activity"/>
    <property type="evidence" value="ECO:0007669"/>
    <property type="project" value="TreeGrafter"/>
</dbReference>
<dbReference type="PIRSF" id="PIRSF002741">
    <property type="entry name" value="MppA"/>
    <property type="match status" value="1"/>
</dbReference>
<dbReference type="InterPro" id="IPR030678">
    <property type="entry name" value="Peptide/Ni-bd"/>
</dbReference>
<dbReference type="CDD" id="cd08511">
    <property type="entry name" value="PBP2_NikA_DppA_OppA_like_5"/>
    <property type="match status" value="1"/>
</dbReference>
<feature type="signal peptide" evidence="4">
    <location>
        <begin position="1"/>
        <end position="30"/>
    </location>
</feature>
<keyword evidence="3 4" id="KW-0732">Signal</keyword>
<dbReference type="GO" id="GO:0015833">
    <property type="term" value="P:peptide transport"/>
    <property type="evidence" value="ECO:0007669"/>
    <property type="project" value="TreeGrafter"/>
</dbReference>
<protein>
    <submittedName>
        <fullName evidence="6">ABC transporter substrate-binding protein</fullName>
    </submittedName>
</protein>
<dbReference type="GO" id="GO:0030288">
    <property type="term" value="C:outer membrane-bounded periplasmic space"/>
    <property type="evidence" value="ECO:0007669"/>
    <property type="project" value="UniProtKB-ARBA"/>
</dbReference>
<gene>
    <name evidence="6" type="ORF">CWS72_24785</name>
</gene>
<name>A0A2N3PN63_9PROT</name>
<dbReference type="Pfam" id="PF00496">
    <property type="entry name" value="SBP_bac_5"/>
    <property type="match status" value="1"/>
</dbReference>
<evidence type="ECO:0000256" key="2">
    <source>
        <dbReference type="ARBA" id="ARBA00005695"/>
    </source>
</evidence>
<evidence type="ECO:0000259" key="5">
    <source>
        <dbReference type="Pfam" id="PF00496"/>
    </source>
</evidence>
<dbReference type="PANTHER" id="PTHR30290:SF38">
    <property type="entry name" value="D,D-DIPEPTIDE-BINDING PERIPLASMIC PROTEIN DDPA-RELATED"/>
    <property type="match status" value="1"/>
</dbReference>
<dbReference type="AlphaFoldDB" id="A0A2N3PN63"/>
<dbReference type="SUPFAM" id="SSF53850">
    <property type="entry name" value="Periplasmic binding protein-like II"/>
    <property type="match status" value="1"/>
</dbReference>
<dbReference type="GO" id="GO:0043190">
    <property type="term" value="C:ATP-binding cassette (ABC) transporter complex"/>
    <property type="evidence" value="ECO:0007669"/>
    <property type="project" value="InterPro"/>
</dbReference>
<dbReference type="Gene3D" id="3.90.76.10">
    <property type="entry name" value="Dipeptide-binding Protein, Domain 1"/>
    <property type="match status" value="1"/>
</dbReference>
<sequence length="509" mass="54955">MTFSFLPSRWRPAAIAGLAALFLGSGAATAATTLRIGLQDDADALDPHLSRSYVGRIVFASLCDKLVDVDASLKFVPQLATEWNWGNNGKTLTMKLRPGVKFHDGTSFDAAAVKANIERAKTLPESVRKNELSMVDKVTVEGPLTVVFELKQPDVTLLAQLSDRAGMMISPAAAAKSDFATHPVCAGPYQFVERVQQGRIVLQKFADYWDKDAYRIDRVEFLPIPDTTVRLANLKSGGLDLIERVAASDIRSIKASPGLQLATSPGLGYQSIEINVGNGDKSKTAFGQNKLLRQAFSLAIDREAINQAVFDGVFTPGNQSLPPSNPYYAKDFPVQGRDIERARQLVKQAGGGPVAIEMLTPNNPVLMQVAQVIQAMVGEAGFEVSLKATEFATLLSDTQKGNFQAALFAWSGRTDPDGNIGPFMACGAGLNDPRYCNADVDKALASARGTSSPDERKAFYAKAAAHYLEDLPILYLYHETRLFAVSKKVSGFAAHPDGLVRLRGVSLSN</sequence>
<proteinExistence type="inferred from homology"/>
<evidence type="ECO:0000313" key="6">
    <source>
        <dbReference type="EMBL" id="PKU21834.1"/>
    </source>
</evidence>
<organism evidence="6 7">
    <name type="scientific">Telmatospirillum siberiense</name>
    <dbReference type="NCBI Taxonomy" id="382514"/>
    <lineage>
        <taxon>Bacteria</taxon>
        <taxon>Pseudomonadati</taxon>
        <taxon>Pseudomonadota</taxon>
        <taxon>Alphaproteobacteria</taxon>
        <taxon>Rhodospirillales</taxon>
        <taxon>Rhodospirillaceae</taxon>
        <taxon>Telmatospirillum</taxon>
    </lineage>
</organism>
<evidence type="ECO:0000256" key="3">
    <source>
        <dbReference type="ARBA" id="ARBA00022729"/>
    </source>
</evidence>
<dbReference type="OrthoDB" id="9803988at2"/>
<evidence type="ECO:0000256" key="4">
    <source>
        <dbReference type="SAM" id="SignalP"/>
    </source>
</evidence>
<dbReference type="Proteomes" id="UP000233293">
    <property type="component" value="Unassembled WGS sequence"/>
</dbReference>
<comment type="caution">
    <text evidence="6">The sequence shown here is derived from an EMBL/GenBank/DDBJ whole genome shotgun (WGS) entry which is preliminary data.</text>
</comment>
<dbReference type="InterPro" id="IPR039424">
    <property type="entry name" value="SBP_5"/>
</dbReference>
<reference evidence="7" key="1">
    <citation type="submission" date="2017-12" db="EMBL/GenBank/DDBJ databases">
        <title>Draft genome sequence of Telmatospirillum siberiense 26-4b1T, an acidotolerant peatland alphaproteobacterium potentially involved in sulfur cycling.</title>
        <authorList>
            <person name="Hausmann B."/>
            <person name="Pjevac P."/>
            <person name="Schreck K."/>
            <person name="Herbold C.W."/>
            <person name="Daims H."/>
            <person name="Wagner M."/>
            <person name="Pester M."/>
            <person name="Loy A."/>
        </authorList>
    </citation>
    <scope>NUCLEOTIDE SEQUENCE [LARGE SCALE GENOMIC DNA]</scope>
    <source>
        <strain evidence="7">26-4b1</strain>
    </source>
</reference>
<comment type="subcellular location">
    <subcellularLocation>
        <location evidence="1">Periplasm</location>
    </subcellularLocation>
</comment>
<dbReference type="Gene3D" id="3.40.190.10">
    <property type="entry name" value="Periplasmic binding protein-like II"/>
    <property type="match status" value="1"/>
</dbReference>
<feature type="domain" description="Solute-binding protein family 5" evidence="5">
    <location>
        <begin position="74"/>
        <end position="427"/>
    </location>
</feature>
<dbReference type="InterPro" id="IPR000914">
    <property type="entry name" value="SBP_5_dom"/>
</dbReference>
<dbReference type="EMBL" id="PIUM01000043">
    <property type="protein sequence ID" value="PKU21834.1"/>
    <property type="molecule type" value="Genomic_DNA"/>
</dbReference>
<evidence type="ECO:0000313" key="7">
    <source>
        <dbReference type="Proteomes" id="UP000233293"/>
    </source>
</evidence>
<accession>A0A2N3PN63</accession>